<feature type="coiled-coil region" evidence="10">
    <location>
        <begin position="2"/>
        <end position="36"/>
    </location>
</feature>
<evidence type="ECO:0000313" key="13">
    <source>
        <dbReference type="EMBL" id="RDW28780.1"/>
    </source>
</evidence>
<comment type="subcellular location">
    <subcellularLocation>
        <location evidence="1 9">Nucleus</location>
    </subcellularLocation>
</comment>
<evidence type="ECO:0000256" key="11">
    <source>
        <dbReference type="SAM" id="MobiDB-lite"/>
    </source>
</evidence>
<dbReference type="VEuPathDB" id="FungiDB:YALI1_E16023g"/>
<accession>A0A1H6PTK0</accession>
<dbReference type="OMA" id="IEVQIYN"/>
<dbReference type="GO" id="GO:0006281">
    <property type="term" value="P:DNA repair"/>
    <property type="evidence" value="ECO:0007669"/>
    <property type="project" value="UniProtKB-UniRule"/>
</dbReference>
<dbReference type="KEGG" id="yli:2912017"/>
<dbReference type="Pfam" id="PF09340">
    <property type="entry name" value="NuA4"/>
    <property type="match status" value="1"/>
</dbReference>
<keyword evidence="6 10" id="KW-0175">Coiled coil</keyword>
<dbReference type="GO" id="GO:0005634">
    <property type="term" value="C:nucleus"/>
    <property type="evidence" value="ECO:0007669"/>
    <property type="project" value="UniProtKB-SubCell"/>
</dbReference>
<feature type="compositionally biased region" description="Basic and acidic residues" evidence="11">
    <location>
        <begin position="124"/>
        <end position="135"/>
    </location>
</feature>
<dbReference type="OrthoDB" id="440324at2759"/>
<dbReference type="Proteomes" id="UP000182444">
    <property type="component" value="Chromosome 1E"/>
</dbReference>
<evidence type="ECO:0000256" key="1">
    <source>
        <dbReference type="ARBA" id="ARBA00004123"/>
    </source>
</evidence>
<gene>
    <name evidence="13" type="ORF">B0I71DRAFT_127005</name>
    <name evidence="12" type="ORF">YALI1_E16023g</name>
</gene>
<dbReference type="GO" id="GO:0035267">
    <property type="term" value="C:NuA4 histone acetyltransferase complex"/>
    <property type="evidence" value="ECO:0007669"/>
    <property type="project" value="UniProtKB-UniRule"/>
</dbReference>
<comment type="similarity">
    <text evidence="2 9">Belongs to the EAF6 family.</text>
</comment>
<keyword evidence="9" id="KW-0234">DNA repair</keyword>
<dbReference type="Proteomes" id="UP000256601">
    <property type="component" value="Unassembled WGS sequence"/>
</dbReference>
<proteinExistence type="inferred from homology"/>
<evidence type="ECO:0000256" key="4">
    <source>
        <dbReference type="ARBA" id="ARBA00022853"/>
    </source>
</evidence>
<dbReference type="EMBL" id="CP017557">
    <property type="protein sequence ID" value="AOW05350.1"/>
    <property type="molecule type" value="Genomic_DNA"/>
</dbReference>
<keyword evidence="4 9" id="KW-0156">Chromatin regulator</keyword>
<dbReference type="RefSeq" id="XP_503886.1">
    <property type="nucleotide sequence ID" value="XM_503886.1"/>
</dbReference>
<keyword evidence="9" id="KW-0227">DNA damage</keyword>
<sequence length="135" mass="15460">MSDQKMNQYEKLKKQLKDNINKKKTHDKNLNSLEEQIFTLEGAYLEETSHGNLVKGFDTYIKGAQSKKRYVFNEDDRLFSLSSAVFLKHQAKTGAGGDLDETKNERKKTASQKRRKGDSTPMSGDEKPSKRSRVD</sequence>
<dbReference type="EMBL" id="KZ858950">
    <property type="protein sequence ID" value="RDW28780.1"/>
    <property type="molecule type" value="Genomic_DNA"/>
</dbReference>
<evidence type="ECO:0000256" key="9">
    <source>
        <dbReference type="RuleBase" id="RU368022"/>
    </source>
</evidence>
<evidence type="ECO:0000313" key="15">
    <source>
        <dbReference type="Proteomes" id="UP000256601"/>
    </source>
</evidence>
<dbReference type="PANTHER" id="PTHR13476">
    <property type="entry name" value="CHROMATIN MODIFICATION-RELATED PROTEIN MEAF6"/>
    <property type="match status" value="1"/>
</dbReference>
<comment type="subunit">
    <text evidence="9">Component of the NuA4 histone acetyltransferase complex.</text>
</comment>
<evidence type="ECO:0000313" key="14">
    <source>
        <dbReference type="Proteomes" id="UP000182444"/>
    </source>
</evidence>
<keyword evidence="8 9" id="KW-0539">Nucleus</keyword>
<evidence type="ECO:0000256" key="3">
    <source>
        <dbReference type="ARBA" id="ARBA00018504"/>
    </source>
</evidence>
<organism evidence="12 14">
    <name type="scientific">Yarrowia lipolytica</name>
    <name type="common">Candida lipolytica</name>
    <dbReference type="NCBI Taxonomy" id="4952"/>
    <lineage>
        <taxon>Eukaryota</taxon>
        <taxon>Fungi</taxon>
        <taxon>Dikarya</taxon>
        <taxon>Ascomycota</taxon>
        <taxon>Saccharomycotina</taxon>
        <taxon>Dipodascomycetes</taxon>
        <taxon>Dipodascales</taxon>
        <taxon>Dipodascales incertae sedis</taxon>
        <taxon>Yarrowia</taxon>
    </lineage>
</organism>
<keyword evidence="5 9" id="KW-0805">Transcription regulation</keyword>
<dbReference type="VEuPathDB" id="FungiDB:YALI0_E13079g"/>
<dbReference type="AlphaFoldDB" id="A0A1H6PTK0"/>
<reference evidence="12 14" key="1">
    <citation type="journal article" date="2016" name="PLoS ONE">
        <title>Sequence Assembly of Yarrowia lipolytica Strain W29/CLIB89 Shows Transposable Element Diversity.</title>
        <authorList>
            <person name="Magnan C."/>
            <person name="Yu J."/>
            <person name="Chang I."/>
            <person name="Jahn E."/>
            <person name="Kanomata Y."/>
            <person name="Wu J."/>
            <person name="Zeller M."/>
            <person name="Oakes M."/>
            <person name="Baldi P."/>
            <person name="Sandmeyer S."/>
        </authorList>
    </citation>
    <scope>NUCLEOTIDE SEQUENCE [LARGE SCALE GENOMIC DNA]</scope>
    <source>
        <strain evidence="12">CLIB89</strain>
        <strain evidence="14">CLIB89(W29)</strain>
    </source>
</reference>
<feature type="region of interest" description="Disordered" evidence="11">
    <location>
        <begin position="92"/>
        <end position="135"/>
    </location>
</feature>
<dbReference type="GeneID" id="2912017"/>
<evidence type="ECO:0000313" key="12">
    <source>
        <dbReference type="EMBL" id="AOW05350.1"/>
    </source>
</evidence>
<evidence type="ECO:0000256" key="6">
    <source>
        <dbReference type="ARBA" id="ARBA00023054"/>
    </source>
</evidence>
<comment type="function">
    <text evidence="9">Component of the NuA4 histone acetyltransferase complex which is involved in transcriptional activation of selected genes principally by acetylation of nucleosomal histone H4 and H2A. The NuA4 complex is also involved in DNA repair.</text>
</comment>
<reference evidence="13 15" key="2">
    <citation type="submission" date="2018-07" db="EMBL/GenBank/DDBJ databases">
        <title>Draft Genome Assemblies for Five Robust Yarrowia lipolytica Strains Exhibiting High Lipid Production and Pentose Sugar Utilization and Sugar Alcohol Secretion from Undetoxified Lignocellulosic Biomass Hydrolysates.</title>
        <authorList>
            <consortium name="DOE Joint Genome Institute"/>
            <person name="Walker C."/>
            <person name="Ryu S."/>
            <person name="Na H."/>
            <person name="Zane M."/>
            <person name="LaButti K."/>
            <person name="Lipzen A."/>
            <person name="Haridas S."/>
            <person name="Barry K."/>
            <person name="Grigoriev I.V."/>
            <person name="Quarterman J."/>
            <person name="Slininger P."/>
            <person name="Dien B."/>
            <person name="Trinh C.T."/>
        </authorList>
    </citation>
    <scope>NUCLEOTIDE SEQUENCE [LARGE SCALE GENOMIC DNA]</scope>
    <source>
        <strain evidence="13 15">YB392</strain>
    </source>
</reference>
<dbReference type="eggNOG" id="ENOG502SEZK">
    <property type="taxonomic scope" value="Eukaryota"/>
</dbReference>
<evidence type="ECO:0000256" key="2">
    <source>
        <dbReference type="ARBA" id="ARBA00010916"/>
    </source>
</evidence>
<evidence type="ECO:0000256" key="10">
    <source>
        <dbReference type="SAM" id="Coils"/>
    </source>
</evidence>
<name>A0A1H6PTK0_YARLL</name>
<keyword evidence="7 9" id="KW-0804">Transcription</keyword>
<dbReference type="SMR" id="A0A1H6PTK0"/>
<dbReference type="InterPro" id="IPR015418">
    <property type="entry name" value="Eaf6"/>
</dbReference>
<dbReference type="GO" id="GO:0006325">
    <property type="term" value="P:chromatin organization"/>
    <property type="evidence" value="ECO:0007669"/>
    <property type="project" value="UniProtKB-KW"/>
</dbReference>
<evidence type="ECO:0000256" key="5">
    <source>
        <dbReference type="ARBA" id="ARBA00023015"/>
    </source>
</evidence>
<evidence type="ECO:0000256" key="7">
    <source>
        <dbReference type="ARBA" id="ARBA00023163"/>
    </source>
</evidence>
<evidence type="ECO:0000256" key="8">
    <source>
        <dbReference type="ARBA" id="ARBA00023242"/>
    </source>
</evidence>
<protein>
    <recommendedName>
        <fullName evidence="3 9">Chromatin modification-related protein EAF6</fullName>
    </recommendedName>
</protein>